<dbReference type="Pfam" id="PF01048">
    <property type="entry name" value="PNP_UDP_1"/>
    <property type="match status" value="1"/>
</dbReference>
<dbReference type="GO" id="GO:0009116">
    <property type="term" value="P:nucleoside metabolic process"/>
    <property type="evidence" value="ECO:0007669"/>
    <property type="project" value="InterPro"/>
</dbReference>
<dbReference type="GO" id="GO:0008714">
    <property type="term" value="F:AMP nucleosidase activity"/>
    <property type="evidence" value="ECO:0007669"/>
    <property type="project" value="InterPro"/>
</dbReference>
<name>A0A5Q2RRK8_9ACTN</name>
<dbReference type="SUPFAM" id="SSF53167">
    <property type="entry name" value="Purine and uridine phosphorylases"/>
    <property type="match status" value="1"/>
</dbReference>
<dbReference type="Gene3D" id="3.40.50.1580">
    <property type="entry name" value="Nucleoside phosphorylase domain"/>
    <property type="match status" value="1"/>
</dbReference>
<evidence type="ECO:0000313" key="3">
    <source>
        <dbReference type="EMBL" id="QGG97106.1"/>
    </source>
</evidence>
<protein>
    <submittedName>
        <fullName evidence="3">AMP nucleosidase</fullName>
    </submittedName>
</protein>
<dbReference type="PANTHER" id="PTHR43691:SF6">
    <property type="entry name" value="AMP NUCLEOSIDASE"/>
    <property type="match status" value="1"/>
</dbReference>
<proteinExistence type="predicted"/>
<dbReference type="KEGG" id="atq:GH723_12885"/>
<evidence type="ECO:0000259" key="2">
    <source>
        <dbReference type="Pfam" id="PF01048"/>
    </source>
</evidence>
<dbReference type="Proteomes" id="UP000334019">
    <property type="component" value="Chromosome"/>
</dbReference>
<evidence type="ECO:0000256" key="1">
    <source>
        <dbReference type="SAM" id="MobiDB-lite"/>
    </source>
</evidence>
<feature type="region of interest" description="Disordered" evidence="1">
    <location>
        <begin position="373"/>
        <end position="396"/>
    </location>
</feature>
<dbReference type="GO" id="GO:0005829">
    <property type="term" value="C:cytosol"/>
    <property type="evidence" value="ECO:0007669"/>
    <property type="project" value="TreeGrafter"/>
</dbReference>
<accession>A0A5Q2RRK8</accession>
<dbReference type="EMBL" id="CP045851">
    <property type="protein sequence ID" value="QGG97106.1"/>
    <property type="molecule type" value="Genomic_DNA"/>
</dbReference>
<dbReference type="InterPro" id="IPR047039">
    <property type="entry name" value="AMN_phosphorylase"/>
</dbReference>
<dbReference type="AlphaFoldDB" id="A0A5Q2RRK8"/>
<sequence>MPHVDLTIDGADLPEDDHRAAARQLCDAAETIDADGWYPEIEVVRPWSQHNPRLTGEFARPSAIRRYLERELAALLDRGARISVRPARRALGLDDPALFDALDESGWDLRAKKLFLFGPERMALSLDRLGHYTGTSADAFQRYVVFTNYAMHVDAFRERFPDALGPSRDGVQMPAWHHLEPDGSGVSIVNIGVGPSNAKTVTDHVAVLRPDAMLMIGHCGGLRNHQAIGDFVLATAYLRADHILDEVLPTSVPVTPNQRLNSLLLGALERRGAAFRLGTVYTTDNRNWELNQREALEAMRLSRSVAVDMESATVAANGFRYRIPNATLLCVSDKPLHGSPKLSAAARDFYEASRRSHLDIALECLDEVRSRHPHGIPNADLRSTDEPLLGAPPDVD</sequence>
<keyword evidence="4" id="KW-1185">Reference proteome</keyword>
<dbReference type="InterPro" id="IPR000845">
    <property type="entry name" value="Nucleoside_phosphorylase_d"/>
</dbReference>
<dbReference type="CDD" id="cd17762">
    <property type="entry name" value="AMN"/>
    <property type="match status" value="1"/>
</dbReference>
<reference evidence="3 4" key="1">
    <citation type="submission" date="2019-11" db="EMBL/GenBank/DDBJ databases">
        <authorList>
            <person name="He Y."/>
        </authorList>
    </citation>
    <scope>NUCLEOTIDE SEQUENCE [LARGE SCALE GENOMIC DNA]</scope>
    <source>
        <strain evidence="3 4">SCSIO 58843</strain>
    </source>
</reference>
<gene>
    <name evidence="3" type="ORF">GH723_12885</name>
</gene>
<feature type="domain" description="Nucleoside phosphorylase" evidence="2">
    <location>
        <begin position="183"/>
        <end position="364"/>
    </location>
</feature>
<dbReference type="InterPro" id="IPR035994">
    <property type="entry name" value="Nucleoside_phosphorylase_sf"/>
</dbReference>
<evidence type="ECO:0000313" key="4">
    <source>
        <dbReference type="Proteomes" id="UP000334019"/>
    </source>
</evidence>
<dbReference type="PANTHER" id="PTHR43691">
    <property type="entry name" value="URIDINE PHOSPHORYLASE"/>
    <property type="match status" value="1"/>
</dbReference>
<organism evidence="3 4">
    <name type="scientific">Actinomarinicola tropica</name>
    <dbReference type="NCBI Taxonomy" id="2789776"/>
    <lineage>
        <taxon>Bacteria</taxon>
        <taxon>Bacillati</taxon>
        <taxon>Actinomycetota</taxon>
        <taxon>Acidimicrobiia</taxon>
        <taxon>Acidimicrobiales</taxon>
        <taxon>Iamiaceae</taxon>
        <taxon>Actinomarinicola</taxon>
    </lineage>
</organism>